<dbReference type="Proteomes" id="UP000059188">
    <property type="component" value="Unassembled WGS sequence"/>
</dbReference>
<proteinExistence type="predicted"/>
<dbReference type="PANTHER" id="PTHR48081:SF8">
    <property type="entry name" value="ALPHA_BETA HYDROLASE FOLD-3 DOMAIN-CONTAINING PROTEIN-RELATED"/>
    <property type="match status" value="1"/>
</dbReference>
<keyword evidence="1" id="KW-0378">Hydrolase</keyword>
<feature type="domain" description="Alpha/beta hydrolase fold-3" evidence="2">
    <location>
        <begin position="90"/>
        <end position="306"/>
    </location>
</feature>
<dbReference type="InterPro" id="IPR013094">
    <property type="entry name" value="AB_hydrolase_3"/>
</dbReference>
<evidence type="ECO:0000313" key="3">
    <source>
        <dbReference type="EMBL" id="CEL55089.1"/>
    </source>
</evidence>
<dbReference type="STRING" id="1108050.A0A0B7FDZ1"/>
<accession>A0A0B7FDZ1</accession>
<name>A0A0B7FDZ1_THACB</name>
<reference evidence="3 4" key="1">
    <citation type="submission" date="2014-11" db="EMBL/GenBank/DDBJ databases">
        <authorList>
            <person name="Wibberg Daniel"/>
        </authorList>
    </citation>
    <scope>NUCLEOTIDE SEQUENCE [LARGE SCALE GENOMIC DNA]</scope>
    <source>
        <strain evidence="3">Rhizoctonia solani AG1-IB 7/3/14</strain>
    </source>
</reference>
<dbReference type="GO" id="GO:0016787">
    <property type="term" value="F:hydrolase activity"/>
    <property type="evidence" value="ECO:0007669"/>
    <property type="project" value="UniProtKB-KW"/>
</dbReference>
<evidence type="ECO:0000259" key="2">
    <source>
        <dbReference type="Pfam" id="PF07859"/>
    </source>
</evidence>
<dbReference type="PANTHER" id="PTHR48081">
    <property type="entry name" value="AB HYDROLASE SUPERFAMILY PROTEIN C4A8.06C"/>
    <property type="match status" value="1"/>
</dbReference>
<dbReference type="InterPro" id="IPR050300">
    <property type="entry name" value="GDXG_lipolytic_enzyme"/>
</dbReference>
<dbReference type="Pfam" id="PF07859">
    <property type="entry name" value="Abhydrolase_3"/>
    <property type="match status" value="1"/>
</dbReference>
<dbReference type="InterPro" id="IPR029058">
    <property type="entry name" value="AB_hydrolase_fold"/>
</dbReference>
<evidence type="ECO:0000256" key="1">
    <source>
        <dbReference type="ARBA" id="ARBA00022801"/>
    </source>
</evidence>
<dbReference type="OrthoDB" id="408631at2759"/>
<keyword evidence="4" id="KW-1185">Reference proteome</keyword>
<dbReference type="AlphaFoldDB" id="A0A0B7FDZ1"/>
<gene>
    <name evidence="3" type="ORF">RSOLAG1IB_01097</name>
</gene>
<dbReference type="SUPFAM" id="SSF53474">
    <property type="entry name" value="alpha/beta-Hydrolases"/>
    <property type="match status" value="1"/>
</dbReference>
<protein>
    <recommendedName>
        <fullName evidence="2">Alpha/beta hydrolase fold-3 domain-containing protein</fullName>
    </recommendedName>
</protein>
<sequence length="332" mass="36211">MTSPSIPTDLLNKLAPGYREFAQAAPSLIPPLHGIPWSPVFRQPSPNGPPDLGAEPPVAVGSQRVVDLGKYSVQVMVPDGEKPASGWPAILFFHGGGWVFGNALMDVGPLSRLCMDAKCIIVSVEYRLAPEHPYPVGLNDSWDSLLWLHKSGAEELGVDPNRIAVMGISAGANLAAVVAQKASLNSPRIPVKLQVLHVPVIDASFTAEDRSRWTPSMIEYETSFSLSALNMLWLRDKYLPNPEDRTNPEVSPIYQENPVAFEGLPNTLVVVAELDTLRDEGVMYARKLEQFGVPVTLKVLQGLTHTGLAADRVCEVARDHRNDLVAFVKENL</sequence>
<evidence type="ECO:0000313" key="4">
    <source>
        <dbReference type="Proteomes" id="UP000059188"/>
    </source>
</evidence>
<dbReference type="EMBL" id="LN679101">
    <property type="protein sequence ID" value="CEL55089.1"/>
    <property type="molecule type" value="Genomic_DNA"/>
</dbReference>
<organism evidence="3 4">
    <name type="scientific">Thanatephorus cucumeris (strain AG1-IB / isolate 7/3/14)</name>
    <name type="common">Lettuce bottom rot fungus</name>
    <name type="synonym">Rhizoctonia solani</name>
    <dbReference type="NCBI Taxonomy" id="1108050"/>
    <lineage>
        <taxon>Eukaryota</taxon>
        <taxon>Fungi</taxon>
        <taxon>Dikarya</taxon>
        <taxon>Basidiomycota</taxon>
        <taxon>Agaricomycotina</taxon>
        <taxon>Agaricomycetes</taxon>
        <taxon>Cantharellales</taxon>
        <taxon>Ceratobasidiaceae</taxon>
        <taxon>Rhizoctonia</taxon>
        <taxon>Rhizoctonia solani AG-1</taxon>
    </lineage>
</organism>
<dbReference type="Gene3D" id="3.40.50.1820">
    <property type="entry name" value="alpha/beta hydrolase"/>
    <property type="match status" value="1"/>
</dbReference>